<dbReference type="AlphaFoldDB" id="A0A327SCW2"/>
<reference evidence="1 2" key="1">
    <citation type="submission" date="2018-06" db="EMBL/GenBank/DDBJ databases">
        <title>Genomic Encyclopedia of Archaeal and Bacterial Type Strains, Phase II (KMG-II): from individual species to whole genera.</title>
        <authorList>
            <person name="Goeker M."/>
        </authorList>
    </citation>
    <scope>NUCLEOTIDE SEQUENCE [LARGE SCALE GENOMIC DNA]</scope>
    <source>
        <strain evidence="1 2">DSM 12408</strain>
    </source>
</reference>
<evidence type="ECO:0008006" key="3">
    <source>
        <dbReference type="Google" id="ProtNLM"/>
    </source>
</evidence>
<dbReference type="Gene3D" id="2.130.10.10">
    <property type="entry name" value="YVTN repeat-like/Quinoprotein amine dehydrogenase"/>
    <property type="match status" value="1"/>
</dbReference>
<dbReference type="InterPro" id="IPR011110">
    <property type="entry name" value="Reg_prop"/>
</dbReference>
<dbReference type="InterPro" id="IPR011047">
    <property type="entry name" value="Quinoprotein_ADH-like_sf"/>
</dbReference>
<keyword evidence="2" id="KW-1185">Reference proteome</keyword>
<comment type="caution">
    <text evidence="1">The sequence shown here is derived from an EMBL/GenBank/DDBJ whole genome shotgun (WGS) entry which is preliminary data.</text>
</comment>
<dbReference type="Pfam" id="PF07494">
    <property type="entry name" value="Reg_prop"/>
    <property type="match status" value="1"/>
</dbReference>
<sequence>MFCLLLLVSTVLMAQELPPIITYQPIEYGAENQNWSISQSNKDYIYVANNKGLLEFNGAKWQLYPTPNASVLRSVKVVDNLIYTGCYMDFGYWKKNSLGTLDYTSISDNLNIPLVEDEQFWNILAIDQYVLFQSLDRIYIYDVLKQSYKTIASENTITKMFKVKDTVYYQSFGEGLYKIENGQSQRVIVDEIFKKNNIVNMYDHNDQLLIQTQEEGFYNWKDGQLKKWESSSKDLIDGLSVYNSIQLKDGNFVLGTISNGIFYLNSSGDLLYKIDQTDGLSNNTVLSLFEDSNSNVWLALDNGINCINMKSALRIYNDEDGDLGTVYTSTLFEDNLYLGTNQGLFYKPIASNARFKFIEGTKGQVWCLKNIGGTLFCGHNLGTFVVKNNQAELIASIPGTWDVQASLEDENRVLQGNYSGLHVLERQNGQWTYKHKLEGFNISSRYFAIVDLSKILVSHEYKGVFEITTTSDWTQATSITKDVSVKKVLAQVW</sequence>
<dbReference type="EMBL" id="QLLQ01000002">
    <property type="protein sequence ID" value="RAJ26455.1"/>
    <property type="molecule type" value="Genomic_DNA"/>
</dbReference>
<dbReference type="Proteomes" id="UP000248987">
    <property type="component" value="Unassembled WGS sequence"/>
</dbReference>
<name>A0A327SCW2_9FLAO</name>
<dbReference type="SUPFAM" id="SSF50998">
    <property type="entry name" value="Quinoprotein alcohol dehydrogenase-like"/>
    <property type="match status" value="1"/>
</dbReference>
<evidence type="ECO:0000313" key="2">
    <source>
        <dbReference type="Proteomes" id="UP000248987"/>
    </source>
</evidence>
<gene>
    <name evidence="1" type="ORF">LX77_00704</name>
</gene>
<proteinExistence type="predicted"/>
<protein>
    <recommendedName>
        <fullName evidence="3">Two component regulator with propeller domain</fullName>
    </recommendedName>
</protein>
<organism evidence="1 2">
    <name type="scientific">Gelidibacter algens</name>
    <dbReference type="NCBI Taxonomy" id="49280"/>
    <lineage>
        <taxon>Bacteria</taxon>
        <taxon>Pseudomonadati</taxon>
        <taxon>Bacteroidota</taxon>
        <taxon>Flavobacteriia</taxon>
        <taxon>Flavobacteriales</taxon>
        <taxon>Flavobacteriaceae</taxon>
        <taxon>Gelidibacter</taxon>
    </lineage>
</organism>
<accession>A0A327SCW2</accession>
<dbReference type="InterPro" id="IPR015943">
    <property type="entry name" value="WD40/YVTN_repeat-like_dom_sf"/>
</dbReference>
<evidence type="ECO:0000313" key="1">
    <source>
        <dbReference type="EMBL" id="RAJ26455.1"/>
    </source>
</evidence>